<dbReference type="Proteomes" id="UP000275024">
    <property type="component" value="Unassembled WGS sequence"/>
</dbReference>
<evidence type="ECO:0000259" key="1">
    <source>
        <dbReference type="Pfam" id="PF00144"/>
    </source>
</evidence>
<dbReference type="InterPro" id="IPR012338">
    <property type="entry name" value="Beta-lactam/transpept-like"/>
</dbReference>
<reference evidence="4 5" key="1">
    <citation type="submission" date="2018-09" db="EMBL/GenBank/DDBJ databases">
        <title>Streptomyces sp. nov. DS1-2, an endophytic actinomycete isolated from roots of Dendrobium scabrilingue.</title>
        <authorList>
            <person name="Kuncharoen N."/>
            <person name="Kudo T."/>
            <person name="Ohkuma M."/>
            <person name="Yuki M."/>
            <person name="Tanasupawat S."/>
        </authorList>
    </citation>
    <scope>NUCLEOTIDE SEQUENCE [LARGE SCALE GENOMIC DNA]</scope>
    <source>
        <strain evidence="2 5">AZ1-7</strain>
        <strain evidence="3 4">DS1-2</strain>
    </source>
</reference>
<gene>
    <name evidence="3" type="ORF">D7318_29160</name>
    <name evidence="2" type="ORF">D7319_29260</name>
</gene>
<organism evidence="2 5">
    <name type="scientific">Streptomyces radicis</name>
    <dbReference type="NCBI Taxonomy" id="1750517"/>
    <lineage>
        <taxon>Bacteria</taxon>
        <taxon>Bacillati</taxon>
        <taxon>Actinomycetota</taxon>
        <taxon>Actinomycetes</taxon>
        <taxon>Kitasatosporales</taxon>
        <taxon>Streptomycetaceae</taxon>
        <taxon>Streptomyces</taxon>
    </lineage>
</organism>
<dbReference type="Gene3D" id="3.40.710.10">
    <property type="entry name" value="DD-peptidase/beta-lactamase superfamily"/>
    <property type="match status" value="1"/>
</dbReference>
<dbReference type="EMBL" id="RBDX01000039">
    <property type="protein sequence ID" value="RKN04156.1"/>
    <property type="molecule type" value="Genomic_DNA"/>
</dbReference>
<dbReference type="SUPFAM" id="SSF56601">
    <property type="entry name" value="beta-lactamase/transpeptidase-like"/>
    <property type="match status" value="1"/>
</dbReference>
<proteinExistence type="predicted"/>
<evidence type="ECO:0000313" key="3">
    <source>
        <dbReference type="EMBL" id="RKN14515.1"/>
    </source>
</evidence>
<dbReference type="GO" id="GO:0016787">
    <property type="term" value="F:hydrolase activity"/>
    <property type="evidence" value="ECO:0007669"/>
    <property type="project" value="UniProtKB-KW"/>
</dbReference>
<dbReference type="PANTHER" id="PTHR46825">
    <property type="entry name" value="D-ALANYL-D-ALANINE-CARBOXYPEPTIDASE/ENDOPEPTIDASE AMPH"/>
    <property type="match status" value="1"/>
</dbReference>
<sequence>METIDGLSGVVLVTRGGTTVLRAAAGAANADTGTACTPDTRFQIASVSKQFTAAAAMLLVEEGEIGLDEPISRRLADCPERWRGLTLHQLLTHTSAIGHWSDLPGFDVDRPGDTRDILDRFSSLPLRGTPGSTWHYSSPGYLLTGWIIERVSGQGYADFLTERVLRPLGMTSTSVGEAPSEGAAHGYRRGRRVDAPEFAALPGPGDLWSTVDDLALYTAAFNAGHLLTTRSRETMIAPHVPMDGAMAASGCGYGYFLGTLAGHPARFHAGDNPGYQSFLAWLPHLDTTVALLCNDEETDIEALLRQLIPAAMHG</sequence>
<comment type="caution">
    <text evidence="2">The sequence shown here is derived from an EMBL/GenBank/DDBJ whole genome shotgun (WGS) entry which is preliminary data.</text>
</comment>
<keyword evidence="2" id="KW-0378">Hydrolase</keyword>
<keyword evidence="4" id="KW-1185">Reference proteome</keyword>
<protein>
    <submittedName>
        <fullName evidence="2">Class A beta-lactamase-related serine hydrolase</fullName>
    </submittedName>
</protein>
<name>A0A3A9W9C1_9ACTN</name>
<dbReference type="RefSeq" id="WP_120700238.1">
    <property type="nucleotide sequence ID" value="NZ_RBDX01000039.1"/>
</dbReference>
<dbReference type="AlphaFoldDB" id="A0A3A9W9C1"/>
<evidence type="ECO:0000313" key="5">
    <source>
        <dbReference type="Proteomes" id="UP000275024"/>
    </source>
</evidence>
<dbReference type="Pfam" id="PF00144">
    <property type="entry name" value="Beta-lactamase"/>
    <property type="match status" value="1"/>
</dbReference>
<dbReference type="PANTHER" id="PTHR46825:SF9">
    <property type="entry name" value="BETA-LACTAMASE-RELATED DOMAIN-CONTAINING PROTEIN"/>
    <property type="match status" value="1"/>
</dbReference>
<accession>A0A3A9W9C1</accession>
<dbReference type="OrthoDB" id="9809635at2"/>
<dbReference type="EMBL" id="RBDY01000038">
    <property type="protein sequence ID" value="RKN14515.1"/>
    <property type="molecule type" value="Genomic_DNA"/>
</dbReference>
<feature type="domain" description="Beta-lactamase-related" evidence="1">
    <location>
        <begin position="8"/>
        <end position="299"/>
    </location>
</feature>
<evidence type="ECO:0000313" key="4">
    <source>
        <dbReference type="Proteomes" id="UP000268652"/>
    </source>
</evidence>
<evidence type="ECO:0000313" key="2">
    <source>
        <dbReference type="EMBL" id="RKN04156.1"/>
    </source>
</evidence>
<dbReference type="InterPro" id="IPR001466">
    <property type="entry name" value="Beta-lactam-related"/>
</dbReference>
<dbReference type="InterPro" id="IPR050491">
    <property type="entry name" value="AmpC-like"/>
</dbReference>
<dbReference type="Proteomes" id="UP000268652">
    <property type="component" value="Unassembled WGS sequence"/>
</dbReference>